<dbReference type="Pfam" id="PF20736">
    <property type="entry name" value="Glyco_hydro127M"/>
    <property type="match status" value="1"/>
</dbReference>
<reference evidence="2 3" key="1">
    <citation type="submission" date="2024-02" db="EMBL/GenBank/DDBJ databases">
        <title>Seven novel Bacillus-like species.</title>
        <authorList>
            <person name="Liu G."/>
        </authorList>
    </citation>
    <scope>NUCLEOTIDE SEQUENCE [LARGE SCALE GENOMIC DNA]</scope>
    <source>
        <strain evidence="2 3">FJAT-53654</strain>
    </source>
</reference>
<evidence type="ECO:0000313" key="3">
    <source>
        <dbReference type="Proteomes" id="UP001368328"/>
    </source>
</evidence>
<keyword evidence="3" id="KW-1185">Reference proteome</keyword>
<dbReference type="InterPro" id="IPR049174">
    <property type="entry name" value="Beta-AFase-like"/>
</dbReference>
<dbReference type="Proteomes" id="UP001368328">
    <property type="component" value="Chromosome"/>
</dbReference>
<evidence type="ECO:0000313" key="2">
    <source>
        <dbReference type="EMBL" id="WXB86839.1"/>
    </source>
</evidence>
<proteinExistence type="predicted"/>
<feature type="domain" description="Non-reducing end beta-L-arabinofuranosidase-like GH127 middle" evidence="1">
    <location>
        <begin position="48"/>
        <end position="133"/>
    </location>
</feature>
<protein>
    <recommendedName>
        <fullName evidence="1">Non-reducing end beta-L-arabinofuranosidase-like GH127 middle domain-containing protein</fullName>
    </recommendedName>
</protein>
<dbReference type="PANTHER" id="PTHR43465">
    <property type="entry name" value="DUF1680 DOMAIN PROTEIN (AFU_ORTHOLOGUE AFUA_1G08910)"/>
    <property type="match status" value="1"/>
</dbReference>
<name>A0ABZ2MN99_9BACI</name>
<gene>
    <name evidence="2" type="ORF">WCV66_16420</name>
</gene>
<organism evidence="2 3">
    <name type="scientific">Metabacillus rhizosphaerae</name>
    <dbReference type="NCBI Taxonomy" id="3117747"/>
    <lineage>
        <taxon>Bacteria</taxon>
        <taxon>Bacillati</taxon>
        <taxon>Bacillota</taxon>
        <taxon>Bacilli</taxon>
        <taxon>Bacillales</taxon>
        <taxon>Bacillaceae</taxon>
        <taxon>Metabacillus</taxon>
    </lineage>
</organism>
<dbReference type="EMBL" id="CP147403">
    <property type="protein sequence ID" value="WXB86839.1"/>
    <property type="molecule type" value="Genomic_DNA"/>
</dbReference>
<dbReference type="RefSeq" id="WP_338786127.1">
    <property type="nucleotide sequence ID" value="NZ_CP147403.1"/>
</dbReference>
<dbReference type="InterPro" id="IPR049046">
    <property type="entry name" value="Beta-AFase-like_GH127_middle"/>
</dbReference>
<sequence>MVVDQKYNISSYLFGLEPHFGCCTSNFNQAWPKFALSTFMTTDKGIACTAIAPSEVETVLNDGTVKISLSTDYPFNNILKFTVSVDKPLDFNFDIRIPGFCSSARVNGEEAICGEYYNLSKTWIGEEIIEVVLNYETVFINRPEDKVAVRRGPLLYSIAIEEEWNMIDYGKDEELRVYPHCDYEVLPHSQWNYGYVDKNIEYMFNGIGDIPFNPKESPIEASASVVEINWPKNNGIVARVPVDQPISEVKTVKLLPYGCTNLRMTEIPFIEI</sequence>
<accession>A0ABZ2MN99</accession>
<evidence type="ECO:0000259" key="1">
    <source>
        <dbReference type="Pfam" id="PF20736"/>
    </source>
</evidence>
<dbReference type="PANTHER" id="PTHR43465:SF2">
    <property type="entry name" value="DUF1680 DOMAIN PROTEIN (AFU_ORTHOLOGUE AFUA_1G08910)"/>
    <property type="match status" value="1"/>
</dbReference>